<proteinExistence type="predicted"/>
<evidence type="ECO:0000256" key="1">
    <source>
        <dbReference type="SAM" id="MobiDB-lite"/>
    </source>
</evidence>
<comment type="caution">
    <text evidence="2">The sequence shown here is derived from an EMBL/GenBank/DDBJ whole genome shotgun (WGS) entry which is preliminary data.</text>
</comment>
<reference evidence="2 3" key="1">
    <citation type="submission" date="2018-07" db="EMBL/GenBank/DDBJ databases">
        <title>Genomic Encyclopedia of Type Strains, Phase IV (KMG-IV): sequencing the most valuable type-strain genomes for metagenomic binning, comparative biology and taxonomic classification.</title>
        <authorList>
            <person name="Goeker M."/>
        </authorList>
    </citation>
    <scope>NUCLEOTIDE SEQUENCE [LARGE SCALE GENOMIC DNA]</scope>
    <source>
        <strain evidence="2 3">DSM 21634</strain>
    </source>
</reference>
<dbReference type="EMBL" id="QPJK01000007">
    <property type="protein sequence ID" value="RCW68649.1"/>
    <property type="molecule type" value="Genomic_DNA"/>
</dbReference>
<dbReference type="AlphaFoldDB" id="A0A368XM75"/>
<accession>A0A368XM75</accession>
<keyword evidence="3" id="KW-1185">Reference proteome</keyword>
<evidence type="ECO:0000313" key="3">
    <source>
        <dbReference type="Proteomes" id="UP000252884"/>
    </source>
</evidence>
<gene>
    <name evidence="2" type="ORF">DES41_107170</name>
</gene>
<organism evidence="2 3">
    <name type="scientific">Pseudorhodoferax soli</name>
    <dbReference type="NCBI Taxonomy" id="545864"/>
    <lineage>
        <taxon>Bacteria</taxon>
        <taxon>Pseudomonadati</taxon>
        <taxon>Pseudomonadota</taxon>
        <taxon>Betaproteobacteria</taxon>
        <taxon>Burkholderiales</taxon>
        <taxon>Comamonadaceae</taxon>
    </lineage>
</organism>
<sequence length="125" mass="13128">MAAVGNPPECTDSVAIAQRASSAERGVVIPGNCRIYRLIVVHGPNPAPGMLRLEVYADDGATPARKVIDVVPDTEAKDGGPRGVHGPSSTLSLPTWRLAQPGRYRYTLAGAGTRPILTGSLRLTD</sequence>
<dbReference type="Proteomes" id="UP000252884">
    <property type="component" value="Unassembled WGS sequence"/>
</dbReference>
<feature type="region of interest" description="Disordered" evidence="1">
    <location>
        <begin position="73"/>
        <end position="92"/>
    </location>
</feature>
<protein>
    <submittedName>
        <fullName evidence="2">Uncharacterized protein</fullName>
    </submittedName>
</protein>
<name>A0A368XM75_9BURK</name>
<evidence type="ECO:0000313" key="2">
    <source>
        <dbReference type="EMBL" id="RCW68649.1"/>
    </source>
</evidence>